<keyword evidence="2" id="KW-1185">Reference proteome</keyword>
<organism evidence="1 2">
    <name type="scientific">Lolium multiflorum</name>
    <name type="common">Italian ryegrass</name>
    <name type="synonym">Lolium perenne subsp. multiflorum</name>
    <dbReference type="NCBI Taxonomy" id="4521"/>
    <lineage>
        <taxon>Eukaryota</taxon>
        <taxon>Viridiplantae</taxon>
        <taxon>Streptophyta</taxon>
        <taxon>Embryophyta</taxon>
        <taxon>Tracheophyta</taxon>
        <taxon>Spermatophyta</taxon>
        <taxon>Magnoliopsida</taxon>
        <taxon>Liliopsida</taxon>
        <taxon>Poales</taxon>
        <taxon>Poaceae</taxon>
        <taxon>BOP clade</taxon>
        <taxon>Pooideae</taxon>
        <taxon>Poodae</taxon>
        <taxon>Poeae</taxon>
        <taxon>Poeae Chloroplast Group 2 (Poeae type)</taxon>
        <taxon>Loliodinae</taxon>
        <taxon>Loliinae</taxon>
        <taxon>Lolium</taxon>
    </lineage>
</organism>
<dbReference type="AlphaFoldDB" id="A0AAD8W7Z0"/>
<accession>A0AAD8W7Z0</accession>
<sequence length="251" mass="29053">MLSRRCRRARCSAPSSQLPAVQRNQPVWAPNNLEWRTVFQREREEKITRFAGPNTARFIIIGQRSWWYGRSVDVTLAKHQQSSGTRCLLPSGAVHRNVGVCRLVELRKATMLGVLSADEAWGGIVIRDAPWLVVWLKGCKTLPTLALALEELSLSEGYLLRPEDGTRKQLARMLSMLQYRLVVIRYPTLTWYESQMWEVMNVIVIMHNMIIESERDEPMHDDQPFDYEGPLAEVEHVPQQFATFLHMHQEI</sequence>
<protein>
    <submittedName>
        <fullName evidence="1">Uncharacterized protein</fullName>
    </submittedName>
</protein>
<comment type="caution">
    <text evidence="1">The sequence shown here is derived from an EMBL/GenBank/DDBJ whole genome shotgun (WGS) entry which is preliminary data.</text>
</comment>
<proteinExistence type="predicted"/>
<dbReference type="Proteomes" id="UP001231189">
    <property type="component" value="Unassembled WGS sequence"/>
</dbReference>
<evidence type="ECO:0000313" key="2">
    <source>
        <dbReference type="Proteomes" id="UP001231189"/>
    </source>
</evidence>
<dbReference type="EMBL" id="JAUUTY010000004">
    <property type="protein sequence ID" value="KAK1644434.1"/>
    <property type="molecule type" value="Genomic_DNA"/>
</dbReference>
<dbReference type="Pfam" id="PF04827">
    <property type="entry name" value="Plant_tran"/>
    <property type="match status" value="1"/>
</dbReference>
<dbReference type="InterPro" id="IPR006912">
    <property type="entry name" value="Harbinger_derived_prot"/>
</dbReference>
<name>A0AAD8W7Z0_LOLMU</name>
<reference evidence="1" key="1">
    <citation type="submission" date="2023-07" db="EMBL/GenBank/DDBJ databases">
        <title>A chromosome-level genome assembly of Lolium multiflorum.</title>
        <authorList>
            <person name="Chen Y."/>
            <person name="Copetti D."/>
            <person name="Kolliker R."/>
            <person name="Studer B."/>
        </authorList>
    </citation>
    <scope>NUCLEOTIDE SEQUENCE</scope>
    <source>
        <strain evidence="1">02402/16</strain>
        <tissue evidence="1">Leaf</tissue>
    </source>
</reference>
<evidence type="ECO:0000313" key="1">
    <source>
        <dbReference type="EMBL" id="KAK1644434.1"/>
    </source>
</evidence>
<gene>
    <name evidence="1" type="ORF">QYE76_062239</name>
</gene>